<dbReference type="NCBIfam" id="TIGR01145">
    <property type="entry name" value="ATP_synt_delta"/>
    <property type="match status" value="1"/>
</dbReference>
<dbReference type="HAMAP" id="MF_01416">
    <property type="entry name" value="ATP_synth_delta_bact"/>
    <property type="match status" value="1"/>
</dbReference>
<dbReference type="Pfam" id="PF00213">
    <property type="entry name" value="OSCP"/>
    <property type="match status" value="1"/>
</dbReference>
<evidence type="ECO:0000256" key="2">
    <source>
        <dbReference type="ARBA" id="ARBA00022448"/>
    </source>
</evidence>
<dbReference type="EMBL" id="UGGU01000003">
    <property type="protein sequence ID" value="STO32057.1"/>
    <property type="molecule type" value="Genomic_DNA"/>
</dbReference>
<keyword evidence="7" id="KW-1003">Cell membrane</keyword>
<comment type="function">
    <text evidence="7">F(1)F(0) ATP synthase produces ATP from ADP in the presence of a proton or sodium gradient. F-type ATPases consist of two structural domains, F(1) containing the extramembraneous catalytic core and F(0) containing the membrane proton channel, linked together by a central stalk and a peripheral stalk. During catalysis, ATP synthesis in the catalytic domain of F(1) is coupled via a rotary mechanism of the central stalk subunits to proton translocation.</text>
</comment>
<evidence type="ECO:0000256" key="4">
    <source>
        <dbReference type="ARBA" id="ARBA00023065"/>
    </source>
</evidence>
<keyword evidence="3 7" id="KW-0375">Hydrogen ion transport</keyword>
<keyword evidence="5 7" id="KW-0472">Membrane</keyword>
<keyword evidence="2 7" id="KW-0813">Transport</keyword>
<dbReference type="GO" id="GO:0005886">
    <property type="term" value="C:plasma membrane"/>
    <property type="evidence" value="ECO:0007669"/>
    <property type="project" value="UniProtKB-SubCell"/>
</dbReference>
<proteinExistence type="inferred from homology"/>
<dbReference type="GO" id="GO:0045259">
    <property type="term" value="C:proton-transporting ATP synthase complex"/>
    <property type="evidence" value="ECO:0007669"/>
    <property type="project" value="UniProtKB-KW"/>
</dbReference>
<protein>
    <recommendedName>
        <fullName evidence="7">ATP synthase subunit delta</fullName>
    </recommendedName>
    <alternativeName>
        <fullName evidence="7">ATP synthase F(1) sector subunit delta</fullName>
    </alternativeName>
    <alternativeName>
        <fullName evidence="7">F-type ATPase subunit delta</fullName>
        <shortName evidence="7">F-ATPase subunit delta</shortName>
    </alternativeName>
</protein>
<dbReference type="Proteomes" id="UP000255328">
    <property type="component" value="Unassembled WGS sequence"/>
</dbReference>
<keyword evidence="4 7" id="KW-0406">Ion transport</keyword>
<accession>A0A377GYI3</accession>
<reference evidence="8 9" key="1">
    <citation type="submission" date="2018-06" db="EMBL/GenBank/DDBJ databases">
        <authorList>
            <consortium name="Pathogen Informatics"/>
            <person name="Doyle S."/>
        </authorList>
    </citation>
    <scope>NUCLEOTIDE SEQUENCE [LARGE SCALE GENOMIC DNA]</scope>
    <source>
        <strain evidence="8 9">NCTC10723</strain>
    </source>
</reference>
<keyword evidence="7" id="KW-0139">CF(1)</keyword>
<dbReference type="PROSITE" id="PS00389">
    <property type="entry name" value="ATPASE_DELTA"/>
    <property type="match status" value="1"/>
</dbReference>
<dbReference type="SUPFAM" id="SSF47928">
    <property type="entry name" value="N-terminal domain of the delta subunit of the F1F0-ATP synthase"/>
    <property type="match status" value="1"/>
</dbReference>
<keyword evidence="9" id="KW-1185">Reference proteome</keyword>
<dbReference type="PANTHER" id="PTHR11910">
    <property type="entry name" value="ATP SYNTHASE DELTA CHAIN"/>
    <property type="match status" value="1"/>
</dbReference>
<dbReference type="OrthoDB" id="9802471at2"/>
<dbReference type="InterPro" id="IPR000711">
    <property type="entry name" value="ATPase_OSCP/dsu"/>
</dbReference>
<evidence type="ECO:0000256" key="5">
    <source>
        <dbReference type="ARBA" id="ARBA00023136"/>
    </source>
</evidence>
<evidence type="ECO:0000256" key="1">
    <source>
        <dbReference type="ARBA" id="ARBA00004370"/>
    </source>
</evidence>
<comment type="similarity">
    <text evidence="7">Belongs to the ATPase delta chain family.</text>
</comment>
<dbReference type="GO" id="GO:0046933">
    <property type="term" value="F:proton-transporting ATP synthase activity, rotational mechanism"/>
    <property type="evidence" value="ECO:0007669"/>
    <property type="project" value="UniProtKB-UniRule"/>
</dbReference>
<comment type="function">
    <text evidence="7">This protein is part of the stalk that links CF(0) to CF(1). It either transmits conformational changes from CF(0) to CF(1) or is implicated in proton conduction.</text>
</comment>
<evidence type="ECO:0000256" key="7">
    <source>
        <dbReference type="HAMAP-Rule" id="MF_01416"/>
    </source>
</evidence>
<dbReference type="PRINTS" id="PR00125">
    <property type="entry name" value="ATPASEDELTA"/>
</dbReference>
<keyword evidence="6 7" id="KW-0066">ATP synthesis</keyword>
<name>A0A377GYI3_9FUSO</name>
<dbReference type="NCBIfam" id="NF004402">
    <property type="entry name" value="PRK05758.2-2"/>
    <property type="match status" value="1"/>
</dbReference>
<dbReference type="InterPro" id="IPR026015">
    <property type="entry name" value="ATP_synth_OSCP/delta_N_sf"/>
</dbReference>
<dbReference type="AlphaFoldDB" id="A0A377GYI3"/>
<dbReference type="InterPro" id="IPR020781">
    <property type="entry name" value="ATPase_OSCP/d_CS"/>
</dbReference>
<dbReference type="RefSeq" id="WP_115270911.1">
    <property type="nucleotide sequence ID" value="NZ_CASFEE010000008.1"/>
</dbReference>
<sequence>MIANQVGRRYAEAIYEIAVSSDKVKEIYEALNQMMELYKNDNEFKTFITHPLIELDEKKRVLKEMFKNSDETIENIIFYILDKKRMENIRNITAEYLKIYYEKNQIVDVETTFAVEPSEAQKTKLIANLEKKTGKKVKLAVKVDKSILGGGIIRIGDTVIDGSIRKELENIKKR</sequence>
<evidence type="ECO:0000256" key="6">
    <source>
        <dbReference type="ARBA" id="ARBA00023310"/>
    </source>
</evidence>
<gene>
    <name evidence="7 8" type="primary">atpH</name>
    <name evidence="8" type="ORF">NCTC10723_01522</name>
</gene>
<comment type="subcellular location">
    <subcellularLocation>
        <location evidence="7">Cell membrane</location>
        <topology evidence="7">Peripheral membrane protein</topology>
    </subcellularLocation>
    <subcellularLocation>
        <location evidence="1">Membrane</location>
    </subcellularLocation>
</comment>
<evidence type="ECO:0000256" key="3">
    <source>
        <dbReference type="ARBA" id="ARBA00022781"/>
    </source>
</evidence>
<evidence type="ECO:0000313" key="8">
    <source>
        <dbReference type="EMBL" id="STO32057.1"/>
    </source>
</evidence>
<dbReference type="Gene3D" id="1.10.520.20">
    <property type="entry name" value="N-terminal domain of the delta subunit of the F1F0-ATP synthase"/>
    <property type="match status" value="1"/>
</dbReference>
<evidence type="ECO:0000313" key="9">
    <source>
        <dbReference type="Proteomes" id="UP000255328"/>
    </source>
</evidence>
<organism evidence="8 9">
    <name type="scientific">Fusobacterium necrogenes</name>
    <dbReference type="NCBI Taxonomy" id="858"/>
    <lineage>
        <taxon>Bacteria</taxon>
        <taxon>Fusobacteriati</taxon>
        <taxon>Fusobacteriota</taxon>
        <taxon>Fusobacteriia</taxon>
        <taxon>Fusobacteriales</taxon>
        <taxon>Fusobacteriaceae</taxon>
        <taxon>Fusobacterium</taxon>
    </lineage>
</organism>